<dbReference type="InterPro" id="IPR024747">
    <property type="entry name" value="Pyridox_Oxase-rel"/>
</dbReference>
<organism evidence="1 2">
    <name type="scientific">Echria macrotheca</name>
    <dbReference type="NCBI Taxonomy" id="438768"/>
    <lineage>
        <taxon>Eukaryota</taxon>
        <taxon>Fungi</taxon>
        <taxon>Dikarya</taxon>
        <taxon>Ascomycota</taxon>
        <taxon>Pezizomycotina</taxon>
        <taxon>Sordariomycetes</taxon>
        <taxon>Sordariomycetidae</taxon>
        <taxon>Sordariales</taxon>
        <taxon>Schizotheciaceae</taxon>
        <taxon>Echria</taxon>
    </lineage>
</organism>
<protein>
    <recommendedName>
        <fullName evidence="3">Flavin-nucleotide-binding protein</fullName>
    </recommendedName>
</protein>
<gene>
    <name evidence="1" type="ORF">QBC47DRAFT_401850</name>
</gene>
<dbReference type="Pfam" id="PF12900">
    <property type="entry name" value="Pyridox_ox_2"/>
    <property type="match status" value="1"/>
</dbReference>
<evidence type="ECO:0008006" key="3">
    <source>
        <dbReference type="Google" id="ProtNLM"/>
    </source>
</evidence>
<dbReference type="PANTHER" id="PTHR34071:SF2">
    <property type="entry name" value="FLAVIN-NUCLEOTIDE-BINDING PROTEIN"/>
    <property type="match status" value="1"/>
</dbReference>
<sequence length="269" mass="30014">MPRQDLEYPREPHSTVKRYNHQAKYDLETIHGIVNAAPILHISFNVPDSPFPATLPMLGHMGSFDRPSADIGDVLEVYLHGYVSSRLINSARNSEKGLPVTVSASHIDGLCLTLTPNSHNLNYRSAVLFGYATVVDKLEEKLYAMEVITNGIIPDRWRNTRTPPNAAEMQSTSILRVKVTTGSGKVRTGSADLDKNYDLDDEDLVKRVWTGVIPMYTTLGEPVPRGDNRVTELPGYLRDFVKETNEDAKAYAYDAINVEVPKKKQDDDA</sequence>
<dbReference type="SUPFAM" id="SSF50475">
    <property type="entry name" value="FMN-binding split barrel"/>
    <property type="match status" value="1"/>
</dbReference>
<reference evidence="1" key="1">
    <citation type="submission" date="2023-06" db="EMBL/GenBank/DDBJ databases">
        <title>Genome-scale phylogeny and comparative genomics of the fungal order Sordariales.</title>
        <authorList>
            <consortium name="Lawrence Berkeley National Laboratory"/>
            <person name="Hensen N."/>
            <person name="Bonometti L."/>
            <person name="Westerberg I."/>
            <person name="Brannstrom I.O."/>
            <person name="Guillou S."/>
            <person name="Cros-Aarteil S."/>
            <person name="Calhoun S."/>
            <person name="Haridas S."/>
            <person name="Kuo A."/>
            <person name="Mondo S."/>
            <person name="Pangilinan J."/>
            <person name="Riley R."/>
            <person name="Labutti K."/>
            <person name="Andreopoulos B."/>
            <person name="Lipzen A."/>
            <person name="Chen C."/>
            <person name="Yanf M."/>
            <person name="Daum C."/>
            <person name="Ng V."/>
            <person name="Clum A."/>
            <person name="Steindorff A."/>
            <person name="Ohm R."/>
            <person name="Martin F."/>
            <person name="Silar P."/>
            <person name="Natvig D."/>
            <person name="Lalanne C."/>
            <person name="Gautier V."/>
            <person name="Ament-Velasquez S.L."/>
            <person name="Kruys A."/>
            <person name="Hutchinson M.I."/>
            <person name="Powell A.J."/>
            <person name="Barry K."/>
            <person name="Miller A.N."/>
            <person name="Grigoriev I.V."/>
            <person name="Debuchy R."/>
            <person name="Gladieux P."/>
            <person name="Thoren M.H."/>
            <person name="Johannesson H."/>
        </authorList>
    </citation>
    <scope>NUCLEOTIDE SEQUENCE</scope>
    <source>
        <strain evidence="1">PSN4</strain>
    </source>
</reference>
<keyword evidence="2" id="KW-1185">Reference proteome</keyword>
<dbReference type="Gene3D" id="2.30.110.10">
    <property type="entry name" value="Electron Transport, Fmn-binding Protein, Chain A"/>
    <property type="match status" value="1"/>
</dbReference>
<dbReference type="PANTHER" id="PTHR34071">
    <property type="entry name" value="5-NITROIMIDAZOLE ANTIBIOTICS RESISTANCE PROTEIN, NIMA-FAMILY-RELATED PROTEIN-RELATED"/>
    <property type="match status" value="1"/>
</dbReference>
<dbReference type="InterPro" id="IPR012349">
    <property type="entry name" value="Split_barrel_FMN-bd"/>
</dbReference>
<dbReference type="EMBL" id="MU839833">
    <property type="protein sequence ID" value="KAK1755685.1"/>
    <property type="molecule type" value="Genomic_DNA"/>
</dbReference>
<dbReference type="AlphaFoldDB" id="A0AAJ0FC01"/>
<accession>A0AAJ0FC01</accession>
<comment type="caution">
    <text evidence="1">The sequence shown here is derived from an EMBL/GenBank/DDBJ whole genome shotgun (WGS) entry which is preliminary data.</text>
</comment>
<evidence type="ECO:0000313" key="1">
    <source>
        <dbReference type="EMBL" id="KAK1755685.1"/>
    </source>
</evidence>
<proteinExistence type="predicted"/>
<name>A0AAJ0FC01_9PEZI</name>
<evidence type="ECO:0000313" key="2">
    <source>
        <dbReference type="Proteomes" id="UP001239445"/>
    </source>
</evidence>
<dbReference type="Proteomes" id="UP001239445">
    <property type="component" value="Unassembled WGS sequence"/>
</dbReference>